<keyword evidence="3 4" id="KW-0648">Protein biosynthesis</keyword>
<dbReference type="Pfam" id="PF10587">
    <property type="entry name" value="EF-1_beta_acid"/>
    <property type="match status" value="1"/>
</dbReference>
<evidence type="ECO:0000256" key="3">
    <source>
        <dbReference type="ARBA" id="ARBA00022917"/>
    </source>
</evidence>
<evidence type="ECO:0000259" key="6">
    <source>
        <dbReference type="SMART" id="SM00888"/>
    </source>
</evidence>
<dbReference type="SMART" id="SM01182">
    <property type="entry name" value="EF-1_beta_acid"/>
    <property type="match status" value="1"/>
</dbReference>
<dbReference type="GO" id="GO:0005085">
    <property type="term" value="F:guanyl-nucleotide exchange factor activity"/>
    <property type="evidence" value="ECO:0007669"/>
    <property type="project" value="TreeGrafter"/>
</dbReference>
<dbReference type="InterPro" id="IPR036219">
    <property type="entry name" value="eEF-1beta-like_sf"/>
</dbReference>
<evidence type="ECO:0000313" key="9">
    <source>
        <dbReference type="WBParaSite" id="L893_g10392.t1"/>
    </source>
</evidence>
<dbReference type="GO" id="GO:0005829">
    <property type="term" value="C:cytosol"/>
    <property type="evidence" value="ECO:0007669"/>
    <property type="project" value="TreeGrafter"/>
</dbReference>
<evidence type="ECO:0000256" key="1">
    <source>
        <dbReference type="ARBA" id="ARBA00007411"/>
    </source>
</evidence>
<sequence>MLPFLIRRHTDNFKTQKDGTSVPGYESPSTSARNAIFSSPVLLQRWAFSAPTSTLLLYTRVDFYPVAKILLTAKLSDLVIASFFAEMVHNVSSDAGLAEFNTHLLNFSYASGFSPSGEDAELFASLQAAPCAKKYANVARWFKHIGVFSAEERKAWPKASTSEEPAAADDDLDLFGSDDEEDDEEKKRITEERLKAYAEKKSKKPGPIAKSNIIYDIKPWDDTVDLNELEKVVRAIEMDGLVWGASKILPIAYGINKLQICCVVEDLKVSSDALEEKITDNEDLVQSVDVVAFNKV</sequence>
<name>A0A1I7XWT9_9BILA</name>
<accession>A0A1I7XWT9</accession>
<keyword evidence="2 4" id="KW-0251">Elongation factor</keyword>
<reference evidence="9" key="1">
    <citation type="submission" date="2016-11" db="UniProtKB">
        <authorList>
            <consortium name="WormBaseParasite"/>
        </authorList>
    </citation>
    <scope>IDENTIFICATION</scope>
</reference>
<dbReference type="GO" id="GO:0005853">
    <property type="term" value="C:eukaryotic translation elongation factor 1 complex"/>
    <property type="evidence" value="ECO:0007669"/>
    <property type="project" value="InterPro"/>
</dbReference>
<dbReference type="InterPro" id="IPR014038">
    <property type="entry name" value="EF1B_bsu/dsu_GNE"/>
</dbReference>
<dbReference type="SMART" id="SM00888">
    <property type="entry name" value="EF1_GNE"/>
    <property type="match status" value="1"/>
</dbReference>
<dbReference type="Gene3D" id="3.30.70.60">
    <property type="match status" value="1"/>
</dbReference>
<dbReference type="InterPro" id="IPR014717">
    <property type="entry name" value="Transl_elong_EF1B/ribsomal_bS6"/>
</dbReference>
<dbReference type="Pfam" id="PF00736">
    <property type="entry name" value="EF1_GNE"/>
    <property type="match status" value="1"/>
</dbReference>
<dbReference type="InterPro" id="IPR001326">
    <property type="entry name" value="Transl_elong_EF1B_B/D_CS"/>
</dbReference>
<dbReference type="Proteomes" id="UP000095287">
    <property type="component" value="Unplaced"/>
</dbReference>
<proteinExistence type="inferred from homology"/>
<dbReference type="GO" id="GO:0003746">
    <property type="term" value="F:translation elongation factor activity"/>
    <property type="evidence" value="ECO:0007669"/>
    <property type="project" value="UniProtKB-KW"/>
</dbReference>
<comment type="similarity">
    <text evidence="1 4">Belongs to the EF-1-beta/EF-1-delta family.</text>
</comment>
<dbReference type="InterPro" id="IPR036282">
    <property type="entry name" value="Glutathione-S-Trfase_C_sf"/>
</dbReference>
<feature type="domain" description="Elongation factor 1 beta central acidic region eukaryote" evidence="7">
    <location>
        <begin position="174"/>
        <end position="201"/>
    </location>
</feature>
<feature type="region of interest" description="Disordered" evidence="5">
    <location>
        <begin position="158"/>
        <end position="187"/>
    </location>
</feature>
<protein>
    <submittedName>
        <fullName evidence="9">Elongation factor 1-beta</fullName>
    </submittedName>
</protein>
<evidence type="ECO:0000256" key="2">
    <source>
        <dbReference type="ARBA" id="ARBA00022768"/>
    </source>
</evidence>
<dbReference type="PROSITE" id="PS00825">
    <property type="entry name" value="EF1BD_2"/>
    <property type="match status" value="1"/>
</dbReference>
<organism evidence="8 9">
    <name type="scientific">Steinernema glaseri</name>
    <dbReference type="NCBI Taxonomy" id="37863"/>
    <lineage>
        <taxon>Eukaryota</taxon>
        <taxon>Metazoa</taxon>
        <taxon>Ecdysozoa</taxon>
        <taxon>Nematoda</taxon>
        <taxon>Chromadorea</taxon>
        <taxon>Rhabditida</taxon>
        <taxon>Tylenchina</taxon>
        <taxon>Panagrolaimomorpha</taxon>
        <taxon>Strongyloidoidea</taxon>
        <taxon>Steinernematidae</taxon>
        <taxon>Steinernema</taxon>
    </lineage>
</organism>
<dbReference type="InterPro" id="IPR018940">
    <property type="entry name" value="EF-1_beta_acid_region_euk"/>
</dbReference>
<dbReference type="SUPFAM" id="SSF47616">
    <property type="entry name" value="GST C-terminal domain-like"/>
    <property type="match status" value="1"/>
</dbReference>
<dbReference type="PANTHER" id="PTHR11595:SF21">
    <property type="entry name" value="ELONGATION FACTOR 1-BETA"/>
    <property type="match status" value="1"/>
</dbReference>
<feature type="compositionally biased region" description="Acidic residues" evidence="5">
    <location>
        <begin position="166"/>
        <end position="184"/>
    </location>
</feature>
<dbReference type="PANTHER" id="PTHR11595">
    <property type="entry name" value="EF-HAND AND COILED-COIL DOMAIN-CONTAINING FAMILY MEMBER"/>
    <property type="match status" value="1"/>
</dbReference>
<dbReference type="InterPro" id="IPR049720">
    <property type="entry name" value="EF1B_bsu/dsu"/>
</dbReference>
<dbReference type="SUPFAM" id="SSF54984">
    <property type="entry name" value="eEF-1beta-like"/>
    <property type="match status" value="1"/>
</dbReference>
<evidence type="ECO:0000256" key="4">
    <source>
        <dbReference type="RuleBase" id="RU003791"/>
    </source>
</evidence>
<evidence type="ECO:0000313" key="8">
    <source>
        <dbReference type="Proteomes" id="UP000095287"/>
    </source>
</evidence>
<dbReference type="CDD" id="cd00292">
    <property type="entry name" value="EF1B"/>
    <property type="match status" value="1"/>
</dbReference>
<evidence type="ECO:0000259" key="7">
    <source>
        <dbReference type="SMART" id="SM01182"/>
    </source>
</evidence>
<evidence type="ECO:0000256" key="5">
    <source>
        <dbReference type="SAM" id="MobiDB-lite"/>
    </source>
</evidence>
<feature type="domain" description="Translation elongation factor EF1B beta/delta subunit guanine nucleotide exchange" evidence="6">
    <location>
        <begin position="210"/>
        <end position="296"/>
    </location>
</feature>
<dbReference type="WBParaSite" id="L893_g10392.t1">
    <property type="protein sequence ID" value="L893_g10392.t1"/>
    <property type="gene ID" value="L893_g10392"/>
</dbReference>
<keyword evidence="8" id="KW-1185">Reference proteome</keyword>
<dbReference type="FunFam" id="3.30.70.60:FF:000001">
    <property type="entry name" value="Elongation factor 1-beta 1 like"/>
    <property type="match status" value="1"/>
</dbReference>
<dbReference type="AlphaFoldDB" id="A0A1I7XWT9"/>